<evidence type="ECO:0000313" key="2">
    <source>
        <dbReference type="Ensembl" id="ENSACIP00000020664.1"/>
    </source>
</evidence>
<feature type="compositionally biased region" description="Basic and acidic residues" evidence="1">
    <location>
        <begin position="353"/>
        <end position="367"/>
    </location>
</feature>
<feature type="compositionally biased region" description="Basic and acidic residues" evidence="1">
    <location>
        <begin position="438"/>
        <end position="459"/>
    </location>
</feature>
<feature type="compositionally biased region" description="Basic and acidic residues" evidence="1">
    <location>
        <begin position="319"/>
        <end position="331"/>
    </location>
</feature>
<proteinExistence type="predicted"/>
<dbReference type="PROSITE" id="PS50896">
    <property type="entry name" value="LISH"/>
    <property type="match status" value="1"/>
</dbReference>
<reference evidence="2" key="2">
    <citation type="submission" date="2025-09" db="UniProtKB">
        <authorList>
            <consortium name="Ensembl"/>
        </authorList>
    </citation>
    <scope>IDENTIFICATION</scope>
</reference>
<sequence length="499" mass="56423">MSVNASKHELIQLIYRHLKEHGYHSAADELQNHSPQVNTAHAHTHTHTHTHTHAATVIVTMFHMLFNSQFLNPDADIAKMNAINALDSSAPPKKRVRKPRAKAPAKTGTPVKQSDGMVKNAEEGGQKHDVTETPTKKSSPKKNVTKTATPVTTSGTQTTVRSLSTPEEKPDTSILFPTEQPQMKEDRETATPSKQTTDERTPEPKKKKKKKKEREKDEDKGEKNELGEDGKEKHGEEKKKAKVTGREDEKKPVKENKKAKGTESDAERTKEDTIETNTSGYADDKNLSESTVQEKKHKKKKREKTGSEGSLEQMGNSEQEVKENKEKKQEENNQNSEHIAEGTKAKKKKKRKTDSEETSLHAAEERKVIKKKLIFESESISEQITEEIENNAEQKAEENEETSEHTAEKKKAKKRKRESLNGEENPEQVLKEKKSKKKSENVEERKQLFEDAVDNKMEETPAWISSVKKKKKNKPADTEPLPPPDLQATSPPTEKKKSE</sequence>
<dbReference type="SMART" id="SM00667">
    <property type="entry name" value="LisH"/>
    <property type="match status" value="1"/>
</dbReference>
<dbReference type="OMA" id="QVNTVHT"/>
<protein>
    <submittedName>
        <fullName evidence="2">Uncharacterized protein</fullName>
    </submittedName>
</protein>
<evidence type="ECO:0000256" key="1">
    <source>
        <dbReference type="SAM" id="MobiDB-lite"/>
    </source>
</evidence>
<feature type="compositionally biased region" description="Basic residues" evidence="1">
    <location>
        <begin position="92"/>
        <end position="103"/>
    </location>
</feature>
<dbReference type="AlphaFoldDB" id="A0A3Q0S7C1"/>
<feature type="compositionally biased region" description="Basic and acidic residues" evidence="1">
    <location>
        <begin position="392"/>
        <end position="409"/>
    </location>
</feature>
<dbReference type="Proteomes" id="UP000261340">
    <property type="component" value="Unplaced"/>
</dbReference>
<evidence type="ECO:0000313" key="3">
    <source>
        <dbReference type="Proteomes" id="UP000261340"/>
    </source>
</evidence>
<feature type="compositionally biased region" description="Low complexity" evidence="1">
    <location>
        <begin position="145"/>
        <end position="159"/>
    </location>
</feature>
<feature type="compositionally biased region" description="Basic and acidic residues" evidence="1">
    <location>
        <begin position="120"/>
        <end position="135"/>
    </location>
</feature>
<accession>A0A3Q0S7C1</accession>
<name>A0A3Q0S7C1_AMPCI</name>
<dbReference type="STRING" id="61819.ENSACIP00000020664"/>
<keyword evidence="3" id="KW-1185">Reference proteome</keyword>
<feature type="compositionally biased region" description="Basic and acidic residues" evidence="1">
    <location>
        <begin position="214"/>
        <end position="273"/>
    </location>
</feature>
<dbReference type="InterPro" id="IPR006594">
    <property type="entry name" value="LisH"/>
</dbReference>
<dbReference type="GeneTree" id="ENSGT00940000170412"/>
<organism evidence="2 3">
    <name type="scientific">Amphilophus citrinellus</name>
    <name type="common">Midas cichlid</name>
    <name type="synonym">Cichlasoma citrinellum</name>
    <dbReference type="NCBI Taxonomy" id="61819"/>
    <lineage>
        <taxon>Eukaryota</taxon>
        <taxon>Metazoa</taxon>
        <taxon>Chordata</taxon>
        <taxon>Craniata</taxon>
        <taxon>Vertebrata</taxon>
        <taxon>Euteleostomi</taxon>
        <taxon>Actinopterygii</taxon>
        <taxon>Neopterygii</taxon>
        <taxon>Teleostei</taxon>
        <taxon>Neoteleostei</taxon>
        <taxon>Acanthomorphata</taxon>
        <taxon>Ovalentaria</taxon>
        <taxon>Cichlomorphae</taxon>
        <taxon>Cichliformes</taxon>
        <taxon>Cichlidae</taxon>
        <taxon>New World cichlids</taxon>
        <taxon>Cichlasomatinae</taxon>
        <taxon>Heroini</taxon>
        <taxon>Amphilophus</taxon>
    </lineage>
</organism>
<dbReference type="Ensembl" id="ENSACIT00000021202.1">
    <property type="protein sequence ID" value="ENSACIP00000020664.1"/>
    <property type="gene ID" value="ENSACIG00000016045.1"/>
</dbReference>
<reference evidence="2" key="1">
    <citation type="submission" date="2025-08" db="UniProtKB">
        <authorList>
            <consortium name="Ensembl"/>
        </authorList>
    </citation>
    <scope>IDENTIFICATION</scope>
</reference>
<feature type="region of interest" description="Disordered" evidence="1">
    <location>
        <begin position="88"/>
        <end position="499"/>
    </location>
</feature>